<dbReference type="STRING" id="1382798.PK35_08500"/>
<organism evidence="2 3">
    <name type="scientific">Neotamlana nanhaiensis</name>
    <dbReference type="NCBI Taxonomy" id="1382798"/>
    <lineage>
        <taxon>Bacteria</taxon>
        <taxon>Pseudomonadati</taxon>
        <taxon>Bacteroidota</taxon>
        <taxon>Flavobacteriia</taxon>
        <taxon>Flavobacteriales</taxon>
        <taxon>Flavobacteriaceae</taxon>
        <taxon>Neotamlana</taxon>
    </lineage>
</organism>
<protein>
    <submittedName>
        <fullName evidence="2">Uncharacterized protein</fullName>
    </submittedName>
</protein>
<dbReference type="PATRIC" id="fig|1382798.3.peg.3048"/>
<sequence>MHKNITKQVNFNWGINVNSLVFIILVFVIQHFKITKHISYFLILGMDKVWTTNWVLPKIAHGHGVFNKTTKHTQILKNQIFTIITSILKQTCNIDFTWTMTF</sequence>
<dbReference type="EMBL" id="JTDV01000005">
    <property type="protein sequence ID" value="KJD33000.1"/>
    <property type="molecule type" value="Genomic_DNA"/>
</dbReference>
<gene>
    <name evidence="2" type="ORF">PK35_08500</name>
</gene>
<reference evidence="2 3" key="1">
    <citation type="journal article" date="2015" name="Antonie Van Leeuwenhoek">
        <title>Tamlana nanhaiensis sp. nov., isolated from surface seawater collected from the South China Sea.</title>
        <authorList>
            <person name="Liu X."/>
            <person name="Lai Q."/>
            <person name="Du Y."/>
            <person name="Li G."/>
            <person name="Sun F."/>
            <person name="Shao Z."/>
        </authorList>
    </citation>
    <scope>NUCLEOTIDE SEQUENCE [LARGE SCALE GENOMIC DNA]</scope>
    <source>
        <strain evidence="2 3">FHC16</strain>
    </source>
</reference>
<accession>A0A0D7W1K0</accession>
<keyword evidence="1" id="KW-0812">Transmembrane</keyword>
<comment type="caution">
    <text evidence="2">The sequence shown here is derived from an EMBL/GenBank/DDBJ whole genome shotgun (WGS) entry which is preliminary data.</text>
</comment>
<keyword evidence="1" id="KW-0472">Membrane</keyword>
<proteinExistence type="predicted"/>
<keyword evidence="1" id="KW-1133">Transmembrane helix</keyword>
<dbReference type="AlphaFoldDB" id="A0A0D7W1K0"/>
<evidence type="ECO:0000256" key="1">
    <source>
        <dbReference type="SAM" id="Phobius"/>
    </source>
</evidence>
<keyword evidence="3" id="KW-1185">Reference proteome</keyword>
<dbReference type="Proteomes" id="UP000032361">
    <property type="component" value="Unassembled WGS sequence"/>
</dbReference>
<evidence type="ECO:0000313" key="3">
    <source>
        <dbReference type="Proteomes" id="UP000032361"/>
    </source>
</evidence>
<name>A0A0D7W1K0_9FLAO</name>
<feature type="transmembrane region" description="Helical" evidence="1">
    <location>
        <begin position="13"/>
        <end position="32"/>
    </location>
</feature>
<evidence type="ECO:0000313" key="2">
    <source>
        <dbReference type="EMBL" id="KJD33000.1"/>
    </source>
</evidence>